<dbReference type="GO" id="GO:0016779">
    <property type="term" value="F:nucleotidyltransferase activity"/>
    <property type="evidence" value="ECO:0007669"/>
    <property type="project" value="InterPro"/>
</dbReference>
<dbReference type="InterPro" id="IPR002934">
    <property type="entry name" value="Polymerase_NTP_transf_dom"/>
</dbReference>
<dbReference type="Gene3D" id="3.30.460.10">
    <property type="entry name" value="Beta Polymerase, domain 2"/>
    <property type="match status" value="1"/>
</dbReference>
<feature type="domain" description="Polymerase nucleotidyl transferase" evidence="1">
    <location>
        <begin position="10"/>
        <end position="89"/>
    </location>
</feature>
<dbReference type="AlphaFoldDB" id="A0A2U2MXC3"/>
<comment type="caution">
    <text evidence="2">The sequence shown here is derived from an EMBL/GenBank/DDBJ whole genome shotgun (WGS) entry which is preliminary data.</text>
</comment>
<organism evidence="2 3">
    <name type="scientific">Sediminicurvatus halobius</name>
    <dbReference type="NCBI Taxonomy" id="2182432"/>
    <lineage>
        <taxon>Bacteria</taxon>
        <taxon>Pseudomonadati</taxon>
        <taxon>Pseudomonadota</taxon>
        <taxon>Gammaproteobacteria</taxon>
        <taxon>Chromatiales</taxon>
        <taxon>Ectothiorhodospiraceae</taxon>
        <taxon>Sediminicurvatus</taxon>
    </lineage>
</organism>
<gene>
    <name evidence="2" type="ORF">DEM34_15925</name>
</gene>
<evidence type="ECO:0000259" key="1">
    <source>
        <dbReference type="Pfam" id="PF01909"/>
    </source>
</evidence>
<dbReference type="Proteomes" id="UP000245474">
    <property type="component" value="Unassembled WGS sequence"/>
</dbReference>
<protein>
    <recommendedName>
        <fullName evidence="1">Polymerase nucleotidyl transferase domain-containing protein</fullName>
    </recommendedName>
</protein>
<accession>A0A2U2MXC3</accession>
<dbReference type="EMBL" id="QFFI01000032">
    <property type="protein sequence ID" value="PWG61515.1"/>
    <property type="molecule type" value="Genomic_DNA"/>
</dbReference>
<reference evidence="2 3" key="1">
    <citation type="submission" date="2018-05" db="EMBL/GenBank/DDBJ databases">
        <title>Spiribacter halobius sp. nov., a moderately halophilic bacterium isolated from marine solar saltern.</title>
        <authorList>
            <person name="Zheng W.-S."/>
            <person name="Lu D.-C."/>
            <person name="Du Z.-J."/>
        </authorList>
    </citation>
    <scope>NUCLEOTIDE SEQUENCE [LARGE SCALE GENOMIC DNA]</scope>
    <source>
        <strain evidence="2 3">E85</strain>
    </source>
</reference>
<sequence>MAIRFASEALDVLEGMGATAFLTGSLAEDEDHFRTGSDIDILVTERPRGVTRETLYCRVSDLESPIRIDLIFLEDLIREHVRNSLLRKARDRNRAE</sequence>
<proteinExistence type="predicted"/>
<evidence type="ECO:0000313" key="3">
    <source>
        <dbReference type="Proteomes" id="UP000245474"/>
    </source>
</evidence>
<dbReference type="InterPro" id="IPR043519">
    <property type="entry name" value="NT_sf"/>
</dbReference>
<keyword evidence="3" id="KW-1185">Reference proteome</keyword>
<dbReference type="Pfam" id="PF01909">
    <property type="entry name" value="NTP_transf_2"/>
    <property type="match status" value="1"/>
</dbReference>
<evidence type="ECO:0000313" key="2">
    <source>
        <dbReference type="EMBL" id="PWG61515.1"/>
    </source>
</evidence>
<name>A0A2U2MXC3_9GAMM</name>
<dbReference type="SUPFAM" id="SSF81301">
    <property type="entry name" value="Nucleotidyltransferase"/>
    <property type="match status" value="1"/>
</dbReference>
<dbReference type="RefSeq" id="WP_109679827.1">
    <property type="nucleotide sequence ID" value="NZ_CP086615.1"/>
</dbReference>